<sequence length="93" mass="10947">MERGGPWEETGRSQTQQKLSKLLSRLLRPMENWWTLQQTSTRPWGSLVFPGVPPVILRGRCLKEDQDDRNTLYGRRFNLQAAALFPDERSYRQ</sequence>
<name>A0A2B7Z8D3_9EURO</name>
<feature type="non-terminal residue" evidence="1">
    <location>
        <position position="93"/>
    </location>
</feature>
<dbReference type="EMBL" id="PDND01000219">
    <property type="protein sequence ID" value="PGH29690.1"/>
    <property type="molecule type" value="Genomic_DNA"/>
</dbReference>
<reference evidence="1 2" key="1">
    <citation type="submission" date="2017-10" db="EMBL/GenBank/DDBJ databases">
        <title>Comparative genomics in systemic dimorphic fungi from Ajellomycetaceae.</title>
        <authorList>
            <person name="Munoz J.F."/>
            <person name="Mcewen J.G."/>
            <person name="Clay O.K."/>
            <person name="Cuomo C.A."/>
        </authorList>
    </citation>
    <scope>NUCLEOTIDE SEQUENCE [LARGE SCALE GENOMIC DNA]</scope>
    <source>
        <strain evidence="1 2">UAMH4076</strain>
    </source>
</reference>
<protein>
    <submittedName>
        <fullName evidence="1">Uncharacterized protein</fullName>
    </submittedName>
</protein>
<accession>A0A2B7Z8D3</accession>
<gene>
    <name evidence="1" type="ORF">GX50_07544</name>
</gene>
<keyword evidence="2" id="KW-1185">Reference proteome</keyword>
<proteinExistence type="predicted"/>
<dbReference type="Proteomes" id="UP000226031">
    <property type="component" value="Unassembled WGS sequence"/>
</dbReference>
<comment type="caution">
    <text evidence="1">The sequence shown here is derived from an EMBL/GenBank/DDBJ whole genome shotgun (WGS) entry which is preliminary data.</text>
</comment>
<evidence type="ECO:0000313" key="2">
    <source>
        <dbReference type="Proteomes" id="UP000226031"/>
    </source>
</evidence>
<organism evidence="1 2">
    <name type="scientific">[Emmonsia] crescens</name>
    <dbReference type="NCBI Taxonomy" id="73230"/>
    <lineage>
        <taxon>Eukaryota</taxon>
        <taxon>Fungi</taxon>
        <taxon>Dikarya</taxon>
        <taxon>Ascomycota</taxon>
        <taxon>Pezizomycotina</taxon>
        <taxon>Eurotiomycetes</taxon>
        <taxon>Eurotiomycetidae</taxon>
        <taxon>Onygenales</taxon>
        <taxon>Ajellomycetaceae</taxon>
        <taxon>Emergomyces</taxon>
    </lineage>
</organism>
<dbReference type="AlphaFoldDB" id="A0A2B7Z8D3"/>
<evidence type="ECO:0000313" key="1">
    <source>
        <dbReference type="EMBL" id="PGH29690.1"/>
    </source>
</evidence>